<reference evidence="7 8" key="1">
    <citation type="submission" date="2015-09" db="EMBL/GenBank/DDBJ databases">
        <authorList>
            <consortium name="Swine Surveillance"/>
        </authorList>
    </citation>
    <scope>NUCLEOTIDE SEQUENCE [LARGE SCALE GENOMIC DNA]</scope>
    <source>
        <strain evidence="7 8">CECT 8399</strain>
    </source>
</reference>
<keyword evidence="4" id="KW-0809">Transit peptide</keyword>
<evidence type="ECO:0000256" key="2">
    <source>
        <dbReference type="ARBA" id="ARBA00022448"/>
    </source>
</evidence>
<dbReference type="Proteomes" id="UP000051326">
    <property type="component" value="Unassembled WGS sequence"/>
</dbReference>
<organism evidence="7 8">
    <name type="scientific">Leisingera aquaemixtae</name>
    <dbReference type="NCBI Taxonomy" id="1396826"/>
    <lineage>
        <taxon>Bacteria</taxon>
        <taxon>Pseudomonadati</taxon>
        <taxon>Pseudomonadota</taxon>
        <taxon>Alphaproteobacteria</taxon>
        <taxon>Rhodobacterales</taxon>
        <taxon>Roseobacteraceae</taxon>
        <taxon>Leisingera</taxon>
    </lineage>
</organism>
<proteinExistence type="predicted"/>
<evidence type="ECO:0000256" key="4">
    <source>
        <dbReference type="ARBA" id="ARBA00022946"/>
    </source>
</evidence>
<name>A0A0P1H8T7_9RHOB</name>
<dbReference type="GO" id="GO:0016020">
    <property type="term" value="C:membrane"/>
    <property type="evidence" value="ECO:0007669"/>
    <property type="project" value="UniProtKB-SubCell"/>
</dbReference>
<evidence type="ECO:0000313" key="8">
    <source>
        <dbReference type="Proteomes" id="UP000051326"/>
    </source>
</evidence>
<evidence type="ECO:0000256" key="6">
    <source>
        <dbReference type="ARBA" id="ARBA00023136"/>
    </source>
</evidence>
<dbReference type="InterPro" id="IPR006885">
    <property type="entry name" value="NADH_UbQ_FeS_4_mit-like"/>
</dbReference>
<dbReference type="RefSeq" id="WP_244270175.1">
    <property type="nucleotide sequence ID" value="NZ_CYSR01000017.1"/>
</dbReference>
<dbReference type="Gene3D" id="3.30.160.190">
    <property type="entry name" value="atu1810 like domain"/>
    <property type="match status" value="1"/>
</dbReference>
<keyword evidence="6" id="KW-0472">Membrane</keyword>
<dbReference type="InterPro" id="IPR038532">
    <property type="entry name" value="NDUFS4-like_sf"/>
</dbReference>
<accession>A0A0P1H8T7</accession>
<dbReference type="EMBL" id="CYSR01000017">
    <property type="protein sequence ID" value="CUH99413.1"/>
    <property type="molecule type" value="Genomic_DNA"/>
</dbReference>
<evidence type="ECO:0000256" key="5">
    <source>
        <dbReference type="ARBA" id="ARBA00022982"/>
    </source>
</evidence>
<dbReference type="AlphaFoldDB" id="A0A0P1H8T7"/>
<protein>
    <submittedName>
        <fullName evidence="7">Uncharacterized protein</fullName>
    </submittedName>
</protein>
<gene>
    <name evidence="7" type="ORF">PHA8399_01534</name>
</gene>
<dbReference type="Pfam" id="PF04800">
    <property type="entry name" value="NDUS4"/>
    <property type="match status" value="1"/>
</dbReference>
<sequence>MGWTSSDDPFQTIRLTLPDRKSAIAYAERNYWRYIVHDDPTTRRGPAPRRFWWEQAPSAKGFDAPGAWYIITGRHPQRVRTISIAESTLLARPTFPATQALVVRTPFWRPAPSPFPFRNRPPGPARPFDRGACADARNRKRPPGRRIAAWNIFTEGAEIAGGETSSDPDAIPHSFCSTLLSPTGLCLRAASWPSGSPANWRNAAFRSSAWSHAWSTKRCRGGPA</sequence>
<evidence type="ECO:0000256" key="1">
    <source>
        <dbReference type="ARBA" id="ARBA00004370"/>
    </source>
</evidence>
<keyword evidence="2" id="KW-0813">Transport</keyword>
<dbReference type="GO" id="GO:0022900">
    <property type="term" value="P:electron transport chain"/>
    <property type="evidence" value="ECO:0007669"/>
    <property type="project" value="InterPro"/>
</dbReference>
<keyword evidence="5" id="KW-0249">Electron transport</keyword>
<keyword evidence="3" id="KW-0679">Respiratory chain</keyword>
<evidence type="ECO:0000313" key="7">
    <source>
        <dbReference type="EMBL" id="CUH99413.1"/>
    </source>
</evidence>
<comment type="subcellular location">
    <subcellularLocation>
        <location evidence="1">Membrane</location>
    </subcellularLocation>
</comment>
<evidence type="ECO:0000256" key="3">
    <source>
        <dbReference type="ARBA" id="ARBA00022660"/>
    </source>
</evidence>